<evidence type="ECO:0000313" key="2">
    <source>
        <dbReference type="Proteomes" id="UP000011115"/>
    </source>
</evidence>
<organism evidence="1 2">
    <name type="scientific">Solanum tuberosum</name>
    <name type="common">Potato</name>
    <dbReference type="NCBI Taxonomy" id="4113"/>
    <lineage>
        <taxon>Eukaryota</taxon>
        <taxon>Viridiplantae</taxon>
        <taxon>Streptophyta</taxon>
        <taxon>Embryophyta</taxon>
        <taxon>Tracheophyta</taxon>
        <taxon>Spermatophyta</taxon>
        <taxon>Magnoliopsida</taxon>
        <taxon>eudicotyledons</taxon>
        <taxon>Gunneridae</taxon>
        <taxon>Pentapetalae</taxon>
        <taxon>asterids</taxon>
        <taxon>lamiids</taxon>
        <taxon>Solanales</taxon>
        <taxon>Solanaceae</taxon>
        <taxon>Solanoideae</taxon>
        <taxon>Solaneae</taxon>
        <taxon>Solanum</taxon>
    </lineage>
</organism>
<name>M1A4C1_SOLTU</name>
<evidence type="ECO:0000313" key="1">
    <source>
        <dbReference type="EnsemblPlants" id="PGSC0003DMT400014497"/>
    </source>
</evidence>
<sequence>MRALIYLALALCWFSTCLFHLASIFPAVFLFELCIAALLKAISTMLPLQFSVAWQLSQLQGLYIMLIRTSLVGGYVKDKSNLGV</sequence>
<dbReference type="Proteomes" id="UP000011115">
    <property type="component" value="Unassembled WGS sequence"/>
</dbReference>
<dbReference type="ExpressionAtlas" id="M1A4C1">
    <property type="expression patterns" value="baseline"/>
</dbReference>
<dbReference type="EnsemblPlants" id="PGSC0003DMT400014497">
    <property type="protein sequence ID" value="PGSC0003DMT400014497"/>
    <property type="gene ID" value="PGSC0003DMG400005677"/>
</dbReference>
<dbReference type="Gramene" id="PGSC0003DMT400014497">
    <property type="protein sequence ID" value="PGSC0003DMT400014497"/>
    <property type="gene ID" value="PGSC0003DMG400005677"/>
</dbReference>
<dbReference type="HOGENOM" id="CLU_2531875_0_0_1"/>
<dbReference type="AlphaFoldDB" id="M1A4C1"/>
<reference evidence="1" key="2">
    <citation type="submission" date="2015-06" db="UniProtKB">
        <authorList>
            <consortium name="EnsemblPlants"/>
        </authorList>
    </citation>
    <scope>IDENTIFICATION</scope>
    <source>
        <strain evidence="1">DM1-3 516 R44</strain>
    </source>
</reference>
<proteinExistence type="predicted"/>
<reference evidence="2" key="1">
    <citation type="journal article" date="2011" name="Nature">
        <title>Genome sequence and analysis of the tuber crop potato.</title>
        <authorList>
            <consortium name="The Potato Genome Sequencing Consortium"/>
        </authorList>
    </citation>
    <scope>NUCLEOTIDE SEQUENCE [LARGE SCALE GENOMIC DNA]</scope>
    <source>
        <strain evidence="2">cv. DM1-3 516 R44</strain>
    </source>
</reference>
<protein>
    <submittedName>
        <fullName evidence="1">Geranylgeranyl transferase type II beta subunit</fullName>
    </submittedName>
</protein>
<accession>M1A4C1</accession>
<keyword evidence="2" id="KW-1185">Reference proteome</keyword>